<gene>
    <name evidence="2" type="ORF">IPJ48_16240</name>
</gene>
<dbReference type="Pfam" id="PF01909">
    <property type="entry name" value="NTP_transf_2"/>
    <property type="match status" value="1"/>
</dbReference>
<dbReference type="EMBL" id="JADJNC010000031">
    <property type="protein sequence ID" value="MBK7424497.1"/>
    <property type="molecule type" value="Genomic_DNA"/>
</dbReference>
<dbReference type="CDD" id="cd05403">
    <property type="entry name" value="NT_KNTase_like"/>
    <property type="match status" value="1"/>
</dbReference>
<protein>
    <submittedName>
        <fullName evidence="2">Nucleotidyltransferase domain-containing protein</fullName>
    </submittedName>
</protein>
<accession>A0A9D7FF48</accession>
<dbReference type="Proteomes" id="UP000886602">
    <property type="component" value="Unassembled WGS sequence"/>
</dbReference>
<evidence type="ECO:0000313" key="2">
    <source>
        <dbReference type="EMBL" id="MBK7424497.1"/>
    </source>
</evidence>
<dbReference type="InterPro" id="IPR002934">
    <property type="entry name" value="Polymerase_NTP_transf_dom"/>
</dbReference>
<organism evidence="2 3">
    <name type="scientific">Candidatus Propionivibrio dominans</name>
    <dbReference type="NCBI Taxonomy" id="2954373"/>
    <lineage>
        <taxon>Bacteria</taxon>
        <taxon>Pseudomonadati</taxon>
        <taxon>Pseudomonadota</taxon>
        <taxon>Betaproteobacteria</taxon>
        <taxon>Rhodocyclales</taxon>
        <taxon>Rhodocyclaceae</taxon>
        <taxon>Propionivibrio</taxon>
    </lineage>
</organism>
<evidence type="ECO:0000313" key="3">
    <source>
        <dbReference type="Proteomes" id="UP000886602"/>
    </source>
</evidence>
<dbReference type="GO" id="GO:0016779">
    <property type="term" value="F:nucleotidyltransferase activity"/>
    <property type="evidence" value="ECO:0007669"/>
    <property type="project" value="InterPro"/>
</dbReference>
<proteinExistence type="predicted"/>
<sequence length="94" mass="10618">MRINPEQTQIICKQIHKYLGDSAAIWLFGSRVIDNTRGGDVDLYVEAPPHPLLNEIRCKIELEEGLDLPVDLVVRQPFDASPIARIARTRGLKL</sequence>
<dbReference type="AlphaFoldDB" id="A0A9D7FF48"/>
<feature type="domain" description="Polymerase nucleotidyl transferase" evidence="1">
    <location>
        <begin position="14"/>
        <end position="86"/>
    </location>
</feature>
<name>A0A9D7FF48_9RHOO</name>
<dbReference type="InterPro" id="IPR043519">
    <property type="entry name" value="NT_sf"/>
</dbReference>
<dbReference type="Gene3D" id="3.30.460.10">
    <property type="entry name" value="Beta Polymerase, domain 2"/>
    <property type="match status" value="1"/>
</dbReference>
<dbReference type="SUPFAM" id="SSF81301">
    <property type="entry name" value="Nucleotidyltransferase"/>
    <property type="match status" value="1"/>
</dbReference>
<comment type="caution">
    <text evidence="2">The sequence shown here is derived from an EMBL/GenBank/DDBJ whole genome shotgun (WGS) entry which is preliminary data.</text>
</comment>
<evidence type="ECO:0000259" key="1">
    <source>
        <dbReference type="Pfam" id="PF01909"/>
    </source>
</evidence>
<reference evidence="2" key="1">
    <citation type="submission" date="2020-10" db="EMBL/GenBank/DDBJ databases">
        <title>Connecting structure to function with the recovery of over 1000 high-quality activated sludge metagenome-assembled genomes encoding full-length rRNA genes using long-read sequencing.</title>
        <authorList>
            <person name="Singleton C.M."/>
            <person name="Petriglieri F."/>
            <person name="Kristensen J.M."/>
            <person name="Kirkegaard R.H."/>
            <person name="Michaelsen T.Y."/>
            <person name="Andersen M.H."/>
            <person name="Karst S.M."/>
            <person name="Dueholm M.S."/>
            <person name="Nielsen P.H."/>
            <person name="Albertsen M."/>
        </authorList>
    </citation>
    <scope>NUCLEOTIDE SEQUENCE</scope>
    <source>
        <strain evidence="2">EsbW_18-Q3-R4-48_MAXAC.044</strain>
    </source>
</reference>